<name>A0A8H5D9V8_9AGAR</name>
<evidence type="ECO:0000313" key="2">
    <source>
        <dbReference type="EMBL" id="KAF5355953.1"/>
    </source>
</evidence>
<gene>
    <name evidence="2" type="ORF">D9756_003895</name>
</gene>
<proteinExistence type="predicted"/>
<sequence length="405" mass="43062">MINKVRDRKYTSQSLEGIFPNVHRTTYSLPSTSWLLTKTNSNTTLLLSSLQVERPRLSTIFCKLHGLLSHSLLIMPEVQAQPLVTSRSSNTSEHLVHVSGTPLFTYLLVLLYITCSLTSCVAQTLINGQVYTNGLAIIDAPAPNSQQHVGSTMPIAIEVSGNGKLPFSALSPGSKLASSYELLEIYLVSSQAGLNFTISSGSGLLTGETGTLTFYETSYINSQPYFTITPIPISILSSGGSSSSCTEGINQLQEQPQPDADFGQSPFLPNSNVVVSTGGLVSGAAPTQTRDNESDVGSSTPIATGPTTFIEGPTPTYPPDEPTKPSGSVTLVIVAQVVTTTTNSLNEPITTSYMSTRTTTVPMNSAVNAGVIPINAGTARLDHLTCIFVPLLVTIWAITLFLRLD</sequence>
<feature type="compositionally biased region" description="Polar residues" evidence="1">
    <location>
        <begin position="285"/>
        <end position="307"/>
    </location>
</feature>
<keyword evidence="3" id="KW-1185">Reference proteome</keyword>
<dbReference type="OrthoDB" id="3267335at2759"/>
<accession>A0A8H5D9V8</accession>
<evidence type="ECO:0000256" key="1">
    <source>
        <dbReference type="SAM" id="MobiDB-lite"/>
    </source>
</evidence>
<feature type="region of interest" description="Disordered" evidence="1">
    <location>
        <begin position="281"/>
        <end position="325"/>
    </location>
</feature>
<organism evidence="2 3">
    <name type="scientific">Leucocoprinus leucothites</name>
    <dbReference type="NCBI Taxonomy" id="201217"/>
    <lineage>
        <taxon>Eukaryota</taxon>
        <taxon>Fungi</taxon>
        <taxon>Dikarya</taxon>
        <taxon>Basidiomycota</taxon>
        <taxon>Agaricomycotina</taxon>
        <taxon>Agaricomycetes</taxon>
        <taxon>Agaricomycetidae</taxon>
        <taxon>Agaricales</taxon>
        <taxon>Agaricineae</taxon>
        <taxon>Agaricaceae</taxon>
        <taxon>Leucocoprinus</taxon>
    </lineage>
</organism>
<dbReference type="Proteomes" id="UP000559027">
    <property type="component" value="Unassembled WGS sequence"/>
</dbReference>
<comment type="caution">
    <text evidence="2">The sequence shown here is derived from an EMBL/GenBank/DDBJ whole genome shotgun (WGS) entry which is preliminary data.</text>
</comment>
<protein>
    <submittedName>
        <fullName evidence="2">Uncharacterized protein</fullName>
    </submittedName>
</protein>
<dbReference type="EMBL" id="JAACJO010000007">
    <property type="protein sequence ID" value="KAF5355953.1"/>
    <property type="molecule type" value="Genomic_DNA"/>
</dbReference>
<dbReference type="AlphaFoldDB" id="A0A8H5D9V8"/>
<evidence type="ECO:0000313" key="3">
    <source>
        <dbReference type="Proteomes" id="UP000559027"/>
    </source>
</evidence>
<reference evidence="2 3" key="1">
    <citation type="journal article" date="2020" name="ISME J.">
        <title>Uncovering the hidden diversity of litter-decomposition mechanisms in mushroom-forming fungi.</title>
        <authorList>
            <person name="Floudas D."/>
            <person name="Bentzer J."/>
            <person name="Ahren D."/>
            <person name="Johansson T."/>
            <person name="Persson P."/>
            <person name="Tunlid A."/>
        </authorList>
    </citation>
    <scope>NUCLEOTIDE SEQUENCE [LARGE SCALE GENOMIC DNA]</scope>
    <source>
        <strain evidence="2 3">CBS 146.42</strain>
    </source>
</reference>